<evidence type="ECO:0000256" key="2">
    <source>
        <dbReference type="ARBA" id="ARBA00022723"/>
    </source>
</evidence>
<reference evidence="6 7" key="1">
    <citation type="submission" date="2023-05" db="EMBL/GenBank/DDBJ databases">
        <title>Novel species of genus Flectobacillus isolated from stream in China.</title>
        <authorList>
            <person name="Lu H."/>
        </authorList>
    </citation>
    <scope>NUCLEOTIDE SEQUENCE [LARGE SCALE GENOMIC DNA]</scope>
    <source>
        <strain evidence="6 7">KCTC 42575</strain>
    </source>
</reference>
<sequence>MRLSISFNLLLICCLFSCTNQHPVEPNICIANQSKEISFKTDIVPILQKNCWSCHNATNHSGGLVLGNYQQVFDDAQSGEFYDAVISLNGNPPRMPKGGALSECETATIKKWIDNKMPDN</sequence>
<keyword evidence="2 4" id="KW-0479">Metal-binding</keyword>
<dbReference type="Proteomes" id="UP001236507">
    <property type="component" value="Unassembled WGS sequence"/>
</dbReference>
<dbReference type="PROSITE" id="PS51007">
    <property type="entry name" value="CYTC"/>
    <property type="match status" value="1"/>
</dbReference>
<proteinExistence type="predicted"/>
<keyword evidence="3 4" id="KW-0408">Iron</keyword>
<organism evidence="6 7">
    <name type="scientific">Flectobacillus roseus</name>
    <dbReference type="NCBI Taxonomy" id="502259"/>
    <lineage>
        <taxon>Bacteria</taxon>
        <taxon>Pseudomonadati</taxon>
        <taxon>Bacteroidota</taxon>
        <taxon>Cytophagia</taxon>
        <taxon>Cytophagales</taxon>
        <taxon>Flectobacillaceae</taxon>
        <taxon>Flectobacillus</taxon>
    </lineage>
</organism>
<feature type="domain" description="Cytochrome c" evidence="5">
    <location>
        <begin position="30"/>
        <end position="117"/>
    </location>
</feature>
<name>A0ABT6Y6Q8_9BACT</name>
<protein>
    <recommendedName>
        <fullName evidence="5">Cytochrome c domain-containing protein</fullName>
    </recommendedName>
</protein>
<evidence type="ECO:0000256" key="4">
    <source>
        <dbReference type="PROSITE-ProRule" id="PRU00433"/>
    </source>
</evidence>
<dbReference type="InterPro" id="IPR036909">
    <property type="entry name" value="Cyt_c-like_dom_sf"/>
</dbReference>
<dbReference type="InterPro" id="IPR009056">
    <property type="entry name" value="Cyt_c-like_dom"/>
</dbReference>
<gene>
    <name evidence="6" type="ORF">QM524_06215</name>
</gene>
<keyword evidence="1 4" id="KW-0349">Heme</keyword>
<accession>A0ABT6Y6Q8</accession>
<evidence type="ECO:0000256" key="1">
    <source>
        <dbReference type="ARBA" id="ARBA00022617"/>
    </source>
</evidence>
<keyword evidence="7" id="KW-1185">Reference proteome</keyword>
<evidence type="ECO:0000313" key="7">
    <source>
        <dbReference type="Proteomes" id="UP001236507"/>
    </source>
</evidence>
<evidence type="ECO:0000259" key="5">
    <source>
        <dbReference type="PROSITE" id="PS51007"/>
    </source>
</evidence>
<dbReference type="SUPFAM" id="SSF46626">
    <property type="entry name" value="Cytochrome c"/>
    <property type="match status" value="1"/>
</dbReference>
<evidence type="ECO:0000313" key="6">
    <source>
        <dbReference type="EMBL" id="MDI9858793.1"/>
    </source>
</evidence>
<dbReference type="EMBL" id="JASHIF010000004">
    <property type="protein sequence ID" value="MDI9858793.1"/>
    <property type="molecule type" value="Genomic_DNA"/>
</dbReference>
<evidence type="ECO:0000256" key="3">
    <source>
        <dbReference type="ARBA" id="ARBA00023004"/>
    </source>
</evidence>
<dbReference type="RefSeq" id="WP_283343910.1">
    <property type="nucleotide sequence ID" value="NZ_JASHIF010000004.1"/>
</dbReference>
<comment type="caution">
    <text evidence="6">The sequence shown here is derived from an EMBL/GenBank/DDBJ whole genome shotgun (WGS) entry which is preliminary data.</text>
</comment>